<dbReference type="OMA" id="FFRRQMN"/>
<dbReference type="InterPro" id="IPR046760">
    <property type="entry name" value="Tab2-like_N"/>
</dbReference>
<dbReference type="EMBL" id="FN649727">
    <property type="protein sequence ID" value="CBJ25757.1"/>
    <property type="molecule type" value="Genomic_DNA"/>
</dbReference>
<evidence type="ECO:0000259" key="3">
    <source>
        <dbReference type="Pfam" id="PF20429"/>
    </source>
</evidence>
<dbReference type="Proteomes" id="UP000002630">
    <property type="component" value="Linkage Group LG02"/>
</dbReference>
<dbReference type="PANTHER" id="PTHR34556:SF2">
    <property type="entry name" value="PROTEIN TAB2 HOMOLOG, CHLOROPLASTIC"/>
    <property type="match status" value="1"/>
</dbReference>
<dbReference type="GO" id="GO:0003723">
    <property type="term" value="F:RNA binding"/>
    <property type="evidence" value="ECO:0007669"/>
    <property type="project" value="InterPro"/>
</dbReference>
<keyword evidence="5" id="KW-1185">Reference proteome</keyword>
<dbReference type="OrthoDB" id="3833at2759"/>
<evidence type="ECO:0000313" key="4">
    <source>
        <dbReference type="EMBL" id="CBJ25757.1"/>
    </source>
</evidence>
<dbReference type="Pfam" id="PF06485">
    <property type="entry name" value="Tab2-like_N"/>
    <property type="match status" value="1"/>
</dbReference>
<accession>D7G764</accession>
<reference evidence="4 5" key="1">
    <citation type="journal article" date="2010" name="Nature">
        <title>The Ectocarpus genome and the independent evolution of multicellularity in brown algae.</title>
        <authorList>
            <person name="Cock J.M."/>
            <person name="Sterck L."/>
            <person name="Rouze P."/>
            <person name="Scornet D."/>
            <person name="Allen A.E."/>
            <person name="Amoutzias G."/>
            <person name="Anthouard V."/>
            <person name="Artiguenave F."/>
            <person name="Aury J.M."/>
            <person name="Badger J.H."/>
            <person name="Beszteri B."/>
            <person name="Billiau K."/>
            <person name="Bonnet E."/>
            <person name="Bothwell J.H."/>
            <person name="Bowler C."/>
            <person name="Boyen C."/>
            <person name="Brownlee C."/>
            <person name="Carrano C.J."/>
            <person name="Charrier B."/>
            <person name="Cho G.Y."/>
            <person name="Coelho S.M."/>
            <person name="Collen J."/>
            <person name="Corre E."/>
            <person name="Da Silva C."/>
            <person name="Delage L."/>
            <person name="Delaroque N."/>
            <person name="Dittami S.M."/>
            <person name="Doulbeau S."/>
            <person name="Elias M."/>
            <person name="Farnham G."/>
            <person name="Gachon C.M."/>
            <person name="Gschloessl B."/>
            <person name="Heesch S."/>
            <person name="Jabbari K."/>
            <person name="Jubin C."/>
            <person name="Kawai H."/>
            <person name="Kimura K."/>
            <person name="Kloareg B."/>
            <person name="Kupper F.C."/>
            <person name="Lang D."/>
            <person name="Le Bail A."/>
            <person name="Leblanc C."/>
            <person name="Lerouge P."/>
            <person name="Lohr M."/>
            <person name="Lopez P.J."/>
            <person name="Martens C."/>
            <person name="Maumus F."/>
            <person name="Michel G."/>
            <person name="Miranda-Saavedra D."/>
            <person name="Morales J."/>
            <person name="Moreau H."/>
            <person name="Motomura T."/>
            <person name="Nagasato C."/>
            <person name="Napoli C.A."/>
            <person name="Nelson D.R."/>
            <person name="Nyvall-Collen P."/>
            <person name="Peters A.F."/>
            <person name="Pommier C."/>
            <person name="Potin P."/>
            <person name="Poulain J."/>
            <person name="Quesneville H."/>
            <person name="Read B."/>
            <person name="Rensing S.A."/>
            <person name="Ritter A."/>
            <person name="Rousvoal S."/>
            <person name="Samanta M."/>
            <person name="Samson G."/>
            <person name="Schroeder D.C."/>
            <person name="Segurens B."/>
            <person name="Strittmatter M."/>
            <person name="Tonon T."/>
            <person name="Tregear J.W."/>
            <person name="Valentin K."/>
            <person name="von Dassow P."/>
            <person name="Yamagishi T."/>
            <person name="Van de Peer Y."/>
            <person name="Wincker P."/>
        </authorList>
    </citation>
    <scope>NUCLEOTIDE SEQUENCE [LARGE SCALE GENOMIC DNA]</scope>
    <source>
        <strain evidence="5">Ec32 / CCAP1310/4</strain>
    </source>
</reference>
<dbReference type="EMBL" id="FN649035">
    <property type="protein sequence ID" value="CBJ25757.1"/>
    <property type="molecule type" value="Genomic_DNA"/>
</dbReference>
<name>D7G764_ECTSI</name>
<dbReference type="InParanoid" id="D7G764"/>
<sequence>MSTPAESPTPPSVKEGGVGAGAETTIKPGAKISNEWELDVYSRPVVGADGKKLWELLICDSTGNFRHVSPIPSNMVNSREVRRTIEGVIEAAPGGSKPTVIRFFRNAMFNMIDIALKEVEVAVKPCRTTYAMYQWLEERERDVYPAMAGFKPTMKQPAFFDIRTPTPLPDALRGEQYAFVTMPVSEFRQGNINDENVGVGRLCPLDASLPDDAMIPGLAMFTARAEPLATWMTGLEVAYFKADLKNRELALECGINTQYLVARVQGDQRKEAQGFEEAKRALGGFHFVAVQSNPDADDVAGFWLLKEVAI</sequence>
<evidence type="ECO:0000313" key="5">
    <source>
        <dbReference type="Proteomes" id="UP000002630"/>
    </source>
</evidence>
<dbReference type="Pfam" id="PF20429">
    <property type="entry name" value="Tab2-like_C"/>
    <property type="match status" value="1"/>
</dbReference>
<feature type="domain" description="RNA-binding protein Tab2/Atab2 C-terminal" evidence="3">
    <location>
        <begin position="156"/>
        <end position="306"/>
    </location>
</feature>
<dbReference type="InterPro" id="IPR009472">
    <property type="entry name" value="Tab2-like"/>
</dbReference>
<dbReference type="PANTHER" id="PTHR34556">
    <property type="match status" value="1"/>
</dbReference>
<feature type="region of interest" description="Disordered" evidence="1">
    <location>
        <begin position="1"/>
        <end position="25"/>
    </location>
</feature>
<proteinExistence type="predicted"/>
<evidence type="ECO:0000256" key="1">
    <source>
        <dbReference type="SAM" id="MobiDB-lite"/>
    </source>
</evidence>
<feature type="domain" description="RNA-binding protein Tab2-like N-terminal" evidence="2">
    <location>
        <begin position="36"/>
        <end position="139"/>
    </location>
</feature>
<evidence type="ECO:0000259" key="2">
    <source>
        <dbReference type="Pfam" id="PF06485"/>
    </source>
</evidence>
<dbReference type="STRING" id="2880.D7G764"/>
<dbReference type="eggNOG" id="ENOG502QVJR">
    <property type="taxonomic scope" value="Eukaryota"/>
</dbReference>
<gene>
    <name evidence="4" type="ORF">Esi_0008_0228</name>
</gene>
<dbReference type="AlphaFoldDB" id="D7G764"/>
<evidence type="ECO:0008006" key="6">
    <source>
        <dbReference type="Google" id="ProtNLM"/>
    </source>
</evidence>
<organism evidence="4 5">
    <name type="scientific">Ectocarpus siliculosus</name>
    <name type="common">Brown alga</name>
    <name type="synonym">Conferva siliculosa</name>
    <dbReference type="NCBI Taxonomy" id="2880"/>
    <lineage>
        <taxon>Eukaryota</taxon>
        <taxon>Sar</taxon>
        <taxon>Stramenopiles</taxon>
        <taxon>Ochrophyta</taxon>
        <taxon>PX clade</taxon>
        <taxon>Phaeophyceae</taxon>
        <taxon>Ectocarpales</taxon>
        <taxon>Ectocarpaceae</taxon>
        <taxon>Ectocarpus</taxon>
    </lineage>
</organism>
<protein>
    <recommendedName>
        <fullName evidence="6">DUF1092 family protein</fullName>
    </recommendedName>
</protein>
<dbReference type="InterPro" id="IPR046761">
    <property type="entry name" value="Tab2-like_C"/>
</dbReference>